<gene>
    <name evidence="1" type="ORF">JAO74_07865</name>
</gene>
<name>A0ABS0XNT7_9SPHN</name>
<dbReference type="Gene3D" id="3.40.50.10320">
    <property type="entry name" value="LmbE-like"/>
    <property type="match status" value="1"/>
</dbReference>
<evidence type="ECO:0000313" key="1">
    <source>
        <dbReference type="EMBL" id="MBJ6121705.1"/>
    </source>
</evidence>
<dbReference type="Pfam" id="PF02585">
    <property type="entry name" value="PIG-L"/>
    <property type="match status" value="1"/>
</dbReference>
<organism evidence="1 2">
    <name type="scientific">Sphingomonas mollis</name>
    <dbReference type="NCBI Taxonomy" id="2795726"/>
    <lineage>
        <taxon>Bacteria</taxon>
        <taxon>Pseudomonadati</taxon>
        <taxon>Pseudomonadota</taxon>
        <taxon>Alphaproteobacteria</taxon>
        <taxon>Sphingomonadales</taxon>
        <taxon>Sphingomonadaceae</taxon>
        <taxon>Sphingomonas</taxon>
    </lineage>
</organism>
<comment type="caution">
    <text evidence="1">The sequence shown here is derived from an EMBL/GenBank/DDBJ whole genome shotgun (WGS) entry which is preliminary data.</text>
</comment>
<dbReference type="PANTHER" id="PTHR12993">
    <property type="entry name" value="N-ACETYLGLUCOSAMINYL-PHOSPHATIDYLINOSITOL DE-N-ACETYLASE-RELATED"/>
    <property type="match status" value="1"/>
</dbReference>
<evidence type="ECO:0000313" key="2">
    <source>
        <dbReference type="Proteomes" id="UP000640426"/>
    </source>
</evidence>
<sequence length="226" mass="24855">MVVIPLSQSPWRSARWLILAPHADDETLGTGALIADTAAGNRLGAVAILTDGSGSQPCPTPADRTRLIRQRRQEASRAVRILADGKSPTLRFLDWPDAHPSADGSAAFLRSAATLAAMIRRLRIDAIATTALGEPHCDHSACYRLAAHVVRTARRPVSLFAYTVWGTEPRTRRILQTGPITSGHRTAALRMHRSQLFGQGFRLPRSKQRMKTTDLLYLMDAHARRP</sequence>
<reference evidence="2" key="1">
    <citation type="submission" date="2020-12" db="EMBL/GenBank/DDBJ databases">
        <title>Hymenobacter sp.</title>
        <authorList>
            <person name="Kim M.K."/>
        </authorList>
    </citation>
    <scope>NUCLEOTIDE SEQUENCE [LARGE SCALE GENOMIC DNA]</scope>
    <source>
        <strain evidence="2">BT553</strain>
    </source>
</reference>
<dbReference type="SUPFAM" id="SSF102588">
    <property type="entry name" value="LmbE-like"/>
    <property type="match status" value="1"/>
</dbReference>
<dbReference type="InterPro" id="IPR003737">
    <property type="entry name" value="GlcNAc_PI_deacetylase-related"/>
</dbReference>
<dbReference type="EMBL" id="JAELXS010000003">
    <property type="protein sequence ID" value="MBJ6121705.1"/>
    <property type="molecule type" value="Genomic_DNA"/>
</dbReference>
<proteinExistence type="predicted"/>
<accession>A0ABS0XNT7</accession>
<dbReference type="Proteomes" id="UP000640426">
    <property type="component" value="Unassembled WGS sequence"/>
</dbReference>
<dbReference type="InterPro" id="IPR024078">
    <property type="entry name" value="LmbE-like_dom_sf"/>
</dbReference>
<dbReference type="PANTHER" id="PTHR12993:SF11">
    <property type="entry name" value="N-ACETYLGLUCOSAMINYL-PHOSPHATIDYLINOSITOL DE-N-ACETYLASE"/>
    <property type="match status" value="1"/>
</dbReference>
<protein>
    <submittedName>
        <fullName evidence="1">PIG-L family deacetylase</fullName>
    </submittedName>
</protein>
<keyword evidence="2" id="KW-1185">Reference proteome</keyword>